<accession>A0A4V2EWY9</accession>
<gene>
    <name evidence="2" type="ORF">EV141_1364</name>
</gene>
<sequence>MSALAHALVATLTDRGERIAIAESLTGGMLVARLVDVPGASAVVSGGIVAYATPLKASLLDVPDELLGQHGPVHPDVALAMAVGVRARLAIADRPADIGVATTGVAGPEPQGGSPVGLVYVAVADARGTSVRELRLAGGRAAIRSAAVDAALALALDRLYARE</sequence>
<dbReference type="Gene3D" id="3.90.950.20">
    <property type="entry name" value="CinA-like"/>
    <property type="match status" value="1"/>
</dbReference>
<organism evidence="2 3">
    <name type="scientific">Microcella putealis</name>
    <dbReference type="NCBI Taxonomy" id="337005"/>
    <lineage>
        <taxon>Bacteria</taxon>
        <taxon>Bacillati</taxon>
        <taxon>Actinomycetota</taxon>
        <taxon>Actinomycetes</taxon>
        <taxon>Micrococcales</taxon>
        <taxon>Microbacteriaceae</taxon>
        <taxon>Microcella</taxon>
    </lineage>
</organism>
<dbReference type="Pfam" id="PF02464">
    <property type="entry name" value="CinA"/>
    <property type="match status" value="1"/>
</dbReference>
<dbReference type="InterPro" id="IPR008136">
    <property type="entry name" value="CinA_C"/>
</dbReference>
<evidence type="ECO:0000313" key="3">
    <source>
        <dbReference type="Proteomes" id="UP000293519"/>
    </source>
</evidence>
<protein>
    <submittedName>
        <fullName evidence="2">Competence/damage-inducible protein cinA</fullName>
    </submittedName>
</protein>
<dbReference type="OrthoDB" id="1253990at2"/>
<dbReference type="Proteomes" id="UP000293519">
    <property type="component" value="Unassembled WGS sequence"/>
</dbReference>
<dbReference type="RefSeq" id="WP_130485190.1">
    <property type="nucleotide sequence ID" value="NZ_SGWW01000002.1"/>
</dbReference>
<dbReference type="NCBIfam" id="TIGR00199">
    <property type="entry name" value="PncC_domain"/>
    <property type="match status" value="1"/>
</dbReference>
<proteinExistence type="predicted"/>
<evidence type="ECO:0000259" key="1">
    <source>
        <dbReference type="Pfam" id="PF02464"/>
    </source>
</evidence>
<dbReference type="AlphaFoldDB" id="A0A4V2EWY9"/>
<keyword evidence="3" id="KW-1185">Reference proteome</keyword>
<feature type="domain" description="CinA C-terminal" evidence="1">
    <location>
        <begin position="3"/>
        <end position="157"/>
    </location>
</feature>
<dbReference type="SUPFAM" id="SSF142433">
    <property type="entry name" value="CinA-like"/>
    <property type="match status" value="1"/>
</dbReference>
<dbReference type="InterPro" id="IPR036653">
    <property type="entry name" value="CinA-like_C"/>
</dbReference>
<name>A0A4V2EWY9_9MICO</name>
<dbReference type="EMBL" id="SGWW01000002">
    <property type="protein sequence ID" value="RZS57650.1"/>
    <property type="molecule type" value="Genomic_DNA"/>
</dbReference>
<comment type="caution">
    <text evidence="2">The sequence shown here is derived from an EMBL/GenBank/DDBJ whole genome shotgun (WGS) entry which is preliminary data.</text>
</comment>
<evidence type="ECO:0000313" key="2">
    <source>
        <dbReference type="EMBL" id="RZS57650.1"/>
    </source>
</evidence>
<reference evidence="2 3" key="1">
    <citation type="journal article" date="2015" name="Stand. Genomic Sci.">
        <title>Genomic Encyclopedia of Bacterial and Archaeal Type Strains, Phase III: the genomes of soil and plant-associated and newly described type strains.</title>
        <authorList>
            <person name="Whitman W.B."/>
            <person name="Woyke T."/>
            <person name="Klenk H.P."/>
            <person name="Zhou Y."/>
            <person name="Lilburn T.G."/>
            <person name="Beck B.J."/>
            <person name="De Vos P."/>
            <person name="Vandamme P."/>
            <person name="Eisen J.A."/>
            <person name="Garrity G."/>
            <person name="Hugenholtz P."/>
            <person name="Kyrpides N.C."/>
        </authorList>
    </citation>
    <scope>NUCLEOTIDE SEQUENCE [LARGE SCALE GENOMIC DNA]</scope>
    <source>
        <strain evidence="2 3">CV2</strain>
    </source>
</reference>